<reference evidence="1 2" key="1">
    <citation type="submission" date="2013-02" db="EMBL/GenBank/DDBJ databases">
        <authorList>
            <person name="Fiebig A."/>
            <person name="Goeker M."/>
            <person name="Klenk H.-P.P."/>
        </authorList>
    </citation>
    <scope>NUCLEOTIDE SEQUENCE [LARGE SCALE GENOMIC DNA]</scope>
    <source>
        <strain evidence="1 2">DSM 19309</strain>
    </source>
</reference>
<comment type="caution">
    <text evidence="1">The sequence shown here is derived from an EMBL/GenBank/DDBJ whole genome shotgun (WGS) entry which is preliminary data.</text>
</comment>
<dbReference type="HOGENOM" id="CLU_155227_1_0_5"/>
<evidence type="ECO:0000313" key="1">
    <source>
        <dbReference type="EMBL" id="EYD77306.1"/>
    </source>
</evidence>
<organism evidence="1 2">
    <name type="scientific">Rubellimicrobium mesophilum DSM 19309</name>
    <dbReference type="NCBI Taxonomy" id="442562"/>
    <lineage>
        <taxon>Bacteria</taxon>
        <taxon>Pseudomonadati</taxon>
        <taxon>Pseudomonadota</taxon>
        <taxon>Alphaproteobacteria</taxon>
        <taxon>Rhodobacterales</taxon>
        <taxon>Roseobacteraceae</taxon>
        <taxon>Rubellimicrobium</taxon>
    </lineage>
</organism>
<sequence>MIFITQGRFTQTAMKGMVAKPEDRAEQVRGLIERAGGRMVAYYVTLGEYDFLIVSEGEIDLPSYMGTMAVAAAGGGVSDLKSTIALSSADMKGALEKAQASSGQFRSAGQA</sequence>
<name>A0A017HSD6_9RHOB</name>
<dbReference type="InterPro" id="IPR014845">
    <property type="entry name" value="GYD/TTHA1554"/>
</dbReference>
<evidence type="ECO:0000313" key="2">
    <source>
        <dbReference type="Proteomes" id="UP000019666"/>
    </source>
</evidence>
<accession>A0A017HSD6</accession>
<dbReference type="OrthoDB" id="165683at2"/>
<dbReference type="RefSeq" id="WP_051520938.1">
    <property type="nucleotide sequence ID" value="NZ_KK088543.1"/>
</dbReference>
<keyword evidence="2" id="KW-1185">Reference proteome</keyword>
<gene>
    <name evidence="1" type="ORF">Rumeso_01013</name>
</gene>
<evidence type="ECO:0008006" key="3">
    <source>
        <dbReference type="Google" id="ProtNLM"/>
    </source>
</evidence>
<dbReference type="STRING" id="442562.Rumeso_01013"/>
<dbReference type="AlphaFoldDB" id="A0A017HSD6"/>
<dbReference type="Proteomes" id="UP000019666">
    <property type="component" value="Unassembled WGS sequence"/>
</dbReference>
<dbReference type="EMBL" id="AOSK01000030">
    <property type="protein sequence ID" value="EYD77306.1"/>
    <property type="molecule type" value="Genomic_DNA"/>
</dbReference>
<dbReference type="Pfam" id="PF08734">
    <property type="entry name" value="GYD"/>
    <property type="match status" value="1"/>
</dbReference>
<protein>
    <recommendedName>
        <fullName evidence="3">GYD domain-containing protein</fullName>
    </recommendedName>
</protein>
<proteinExistence type="predicted"/>